<evidence type="ECO:0000313" key="2">
    <source>
        <dbReference type="EMBL" id="KLO13182.1"/>
    </source>
</evidence>
<proteinExistence type="predicted"/>
<feature type="region of interest" description="Disordered" evidence="1">
    <location>
        <begin position="357"/>
        <end position="381"/>
    </location>
</feature>
<feature type="region of interest" description="Disordered" evidence="1">
    <location>
        <begin position="1"/>
        <end position="49"/>
    </location>
</feature>
<gene>
    <name evidence="2" type="ORF">SCHPADRAFT_940644</name>
</gene>
<dbReference type="Proteomes" id="UP000053477">
    <property type="component" value="Unassembled WGS sequence"/>
</dbReference>
<dbReference type="AlphaFoldDB" id="A0A0H2RNI7"/>
<reference evidence="2 3" key="1">
    <citation type="submission" date="2015-04" db="EMBL/GenBank/DDBJ databases">
        <title>Complete genome sequence of Schizopora paradoxa KUC8140, a cosmopolitan wood degrader in East Asia.</title>
        <authorList>
            <consortium name="DOE Joint Genome Institute"/>
            <person name="Min B."/>
            <person name="Park H."/>
            <person name="Jang Y."/>
            <person name="Kim J.-J."/>
            <person name="Kim K.H."/>
            <person name="Pangilinan J."/>
            <person name="Lipzen A."/>
            <person name="Riley R."/>
            <person name="Grigoriev I.V."/>
            <person name="Spatafora J.W."/>
            <person name="Choi I.-G."/>
        </authorList>
    </citation>
    <scope>NUCLEOTIDE SEQUENCE [LARGE SCALE GENOMIC DNA]</scope>
    <source>
        <strain evidence="2 3">KUC8140</strain>
    </source>
</reference>
<organism evidence="2 3">
    <name type="scientific">Schizopora paradoxa</name>
    <dbReference type="NCBI Taxonomy" id="27342"/>
    <lineage>
        <taxon>Eukaryota</taxon>
        <taxon>Fungi</taxon>
        <taxon>Dikarya</taxon>
        <taxon>Basidiomycota</taxon>
        <taxon>Agaricomycotina</taxon>
        <taxon>Agaricomycetes</taxon>
        <taxon>Hymenochaetales</taxon>
        <taxon>Schizoporaceae</taxon>
        <taxon>Schizopora</taxon>
    </lineage>
</organism>
<dbReference type="EMBL" id="KQ085964">
    <property type="protein sequence ID" value="KLO13182.1"/>
    <property type="molecule type" value="Genomic_DNA"/>
</dbReference>
<name>A0A0H2RNI7_9AGAM</name>
<evidence type="ECO:0000313" key="3">
    <source>
        <dbReference type="Proteomes" id="UP000053477"/>
    </source>
</evidence>
<feature type="compositionally biased region" description="Basic and acidic residues" evidence="1">
    <location>
        <begin position="285"/>
        <end position="311"/>
    </location>
</feature>
<evidence type="ECO:0000256" key="1">
    <source>
        <dbReference type="SAM" id="MobiDB-lite"/>
    </source>
</evidence>
<feature type="region of interest" description="Disordered" evidence="1">
    <location>
        <begin position="276"/>
        <end position="331"/>
    </location>
</feature>
<sequence>MYGTTTYRPYSLSPDAYIPSPGAIDTQQVKQEESPSPRPFKRPRDTAGTAREVNKSLLAAGGYLDSQTTDTQFFGDFHPSPNKDHLSGLSSSNALRIKQETPERNIMKVEEPTANISEDTNGFGLKIINVIRDDSKVPYEYYEYAAKYFPGGCEDVTNITMAYYHYLRSHPNRTPSPEYERNRYTPTTPVGSECFNDSAFGSSPVKIIEANDMIDMKSIIEELKAARQVVVDLEAKLIQVAAVVVASRPNQREEVIPTKPNEAGPVEEGKVTNLNTVSSHQSSSRSEDDVTHINAVHRDPTEDRPDTKINDMDSGEPAARNSPLKDPLVEEHGRKDVAYRFPPPLDLDAIMYRPPTSNNGGWVTPSPTSTTDYRGVTQTQF</sequence>
<keyword evidence="3" id="KW-1185">Reference proteome</keyword>
<protein>
    <submittedName>
        <fullName evidence="2">Uncharacterized protein</fullName>
    </submittedName>
</protein>
<dbReference type="InParanoid" id="A0A0H2RNI7"/>
<accession>A0A0H2RNI7</accession>